<accession>A0A0A8ZN39</accession>
<organism evidence="1">
    <name type="scientific">Arundo donax</name>
    <name type="common">Giant reed</name>
    <name type="synonym">Donax arundinaceus</name>
    <dbReference type="NCBI Taxonomy" id="35708"/>
    <lineage>
        <taxon>Eukaryota</taxon>
        <taxon>Viridiplantae</taxon>
        <taxon>Streptophyta</taxon>
        <taxon>Embryophyta</taxon>
        <taxon>Tracheophyta</taxon>
        <taxon>Spermatophyta</taxon>
        <taxon>Magnoliopsida</taxon>
        <taxon>Liliopsida</taxon>
        <taxon>Poales</taxon>
        <taxon>Poaceae</taxon>
        <taxon>PACMAD clade</taxon>
        <taxon>Arundinoideae</taxon>
        <taxon>Arundineae</taxon>
        <taxon>Arundo</taxon>
    </lineage>
</organism>
<proteinExistence type="predicted"/>
<evidence type="ECO:0000313" key="1">
    <source>
        <dbReference type="EMBL" id="JAD36272.1"/>
    </source>
</evidence>
<name>A0A0A8ZN39_ARUDO</name>
<dbReference type="EMBL" id="GBRH01261623">
    <property type="protein sequence ID" value="JAD36272.1"/>
    <property type="molecule type" value="Transcribed_RNA"/>
</dbReference>
<dbReference type="AlphaFoldDB" id="A0A0A8ZN39"/>
<protein>
    <submittedName>
        <fullName evidence="1">Uncharacterized protein</fullName>
    </submittedName>
</protein>
<reference evidence="1" key="1">
    <citation type="submission" date="2014-09" db="EMBL/GenBank/DDBJ databases">
        <authorList>
            <person name="Magalhaes I.L.F."/>
            <person name="Oliveira U."/>
            <person name="Santos F.R."/>
            <person name="Vidigal T.H.D.A."/>
            <person name="Brescovit A.D."/>
            <person name="Santos A.J."/>
        </authorList>
    </citation>
    <scope>NUCLEOTIDE SEQUENCE</scope>
    <source>
        <tissue evidence="1">Shoot tissue taken approximately 20 cm above the soil surface</tissue>
    </source>
</reference>
<reference evidence="1" key="2">
    <citation type="journal article" date="2015" name="Data Brief">
        <title>Shoot transcriptome of the giant reed, Arundo donax.</title>
        <authorList>
            <person name="Barrero R.A."/>
            <person name="Guerrero F.D."/>
            <person name="Moolhuijzen P."/>
            <person name="Goolsby J.A."/>
            <person name="Tidwell J."/>
            <person name="Bellgard S.E."/>
            <person name="Bellgard M.I."/>
        </authorList>
    </citation>
    <scope>NUCLEOTIDE SEQUENCE</scope>
    <source>
        <tissue evidence="1">Shoot tissue taken approximately 20 cm above the soil surface</tissue>
    </source>
</reference>
<sequence>MHLPSHSRLDHTNTSLSLSKIRSLITTPACFTVDTTHSSCCATHIENHRAGAEVVTGDAIK</sequence>